<organism evidence="1 2">
    <name type="scientific">Poriferisphaera corsica</name>
    <dbReference type="NCBI Taxonomy" id="2528020"/>
    <lineage>
        <taxon>Bacteria</taxon>
        <taxon>Pseudomonadati</taxon>
        <taxon>Planctomycetota</taxon>
        <taxon>Phycisphaerae</taxon>
        <taxon>Phycisphaerales</taxon>
        <taxon>Phycisphaeraceae</taxon>
        <taxon>Poriferisphaera</taxon>
    </lineage>
</organism>
<keyword evidence="2" id="KW-1185">Reference proteome</keyword>
<protein>
    <submittedName>
        <fullName evidence="1">Uncharacterized protein</fullName>
    </submittedName>
</protein>
<sequence length="92" mass="10485">MKNGVRFCARGWRGWTRRRETIDCWLARHPATSGGGLEETGHYIKCDWLKCGYGFLFDEMGEVEAKFEEVDEGEADEEDVGDSVCVTEECVK</sequence>
<accession>A0A517YYM1</accession>
<dbReference type="Proteomes" id="UP000317369">
    <property type="component" value="Chromosome"/>
</dbReference>
<reference evidence="1 2" key="1">
    <citation type="submission" date="2019-02" db="EMBL/GenBank/DDBJ databases">
        <title>Deep-cultivation of Planctomycetes and their phenomic and genomic characterization uncovers novel biology.</title>
        <authorList>
            <person name="Wiegand S."/>
            <person name="Jogler M."/>
            <person name="Boedeker C."/>
            <person name="Pinto D."/>
            <person name="Vollmers J."/>
            <person name="Rivas-Marin E."/>
            <person name="Kohn T."/>
            <person name="Peeters S.H."/>
            <person name="Heuer A."/>
            <person name="Rast P."/>
            <person name="Oberbeckmann S."/>
            <person name="Bunk B."/>
            <person name="Jeske O."/>
            <person name="Meyerdierks A."/>
            <person name="Storesund J.E."/>
            <person name="Kallscheuer N."/>
            <person name="Luecker S."/>
            <person name="Lage O.M."/>
            <person name="Pohl T."/>
            <person name="Merkel B.J."/>
            <person name="Hornburger P."/>
            <person name="Mueller R.-W."/>
            <person name="Bruemmer F."/>
            <person name="Labrenz M."/>
            <person name="Spormann A.M."/>
            <person name="Op den Camp H."/>
            <person name="Overmann J."/>
            <person name="Amann R."/>
            <person name="Jetten M.S.M."/>
            <person name="Mascher T."/>
            <person name="Medema M.H."/>
            <person name="Devos D.P."/>
            <person name="Kaster A.-K."/>
            <person name="Ovreas L."/>
            <person name="Rohde M."/>
            <person name="Galperin M.Y."/>
            <person name="Jogler C."/>
        </authorList>
    </citation>
    <scope>NUCLEOTIDE SEQUENCE [LARGE SCALE GENOMIC DNA]</scope>
    <source>
        <strain evidence="1 2">KS4</strain>
    </source>
</reference>
<dbReference type="KEGG" id="pcor:KS4_33990"/>
<proteinExistence type="predicted"/>
<evidence type="ECO:0000313" key="1">
    <source>
        <dbReference type="EMBL" id="QDU35318.1"/>
    </source>
</evidence>
<name>A0A517YYM1_9BACT</name>
<evidence type="ECO:0000313" key="2">
    <source>
        <dbReference type="Proteomes" id="UP000317369"/>
    </source>
</evidence>
<gene>
    <name evidence="1" type="ORF">KS4_33990</name>
</gene>
<dbReference type="AlphaFoldDB" id="A0A517YYM1"/>
<dbReference type="EMBL" id="CP036425">
    <property type="protein sequence ID" value="QDU35318.1"/>
    <property type="molecule type" value="Genomic_DNA"/>
</dbReference>